<dbReference type="Pfam" id="PF12833">
    <property type="entry name" value="HTH_18"/>
    <property type="match status" value="1"/>
</dbReference>
<name>A0A327SI56_9SPHI</name>
<dbReference type="Gene3D" id="1.10.10.60">
    <property type="entry name" value="Homeodomain-like"/>
    <property type="match status" value="1"/>
</dbReference>
<dbReference type="Proteomes" id="UP000249754">
    <property type="component" value="Unassembled WGS sequence"/>
</dbReference>
<dbReference type="PRINTS" id="PR00032">
    <property type="entry name" value="HTHARAC"/>
</dbReference>
<dbReference type="InterPro" id="IPR020449">
    <property type="entry name" value="Tscrpt_reg_AraC-type_HTH"/>
</dbReference>
<sequence>MELIPIRHINETRKEPGLSGNFSIRYISDLLAGKEMLQELHRHDFFYVLFLKRGIGHHQIDFASFTIGDHAVFFMRPGQVHQLELRAESTGYLVQFGNEFYFPDEKVSNQLLRKAANINHYQFDAGKFQKLQVILNNIFQEYTVKEQQYQEVIKANMDIFLIELIRQQRSVPFDPVNNYAQERIEQFLALLEKYAFEHQPVTQYAAMLNLSPYQLNSIAKSMLGKTCSELMNAYILLEAKRCLLATANQINQIAYHLGYEDISYFIRFFKKHTGYSPEQFRRNLK</sequence>
<evidence type="ECO:0000256" key="3">
    <source>
        <dbReference type="ARBA" id="ARBA00023163"/>
    </source>
</evidence>
<evidence type="ECO:0000259" key="4">
    <source>
        <dbReference type="PROSITE" id="PS01124"/>
    </source>
</evidence>
<dbReference type="RefSeq" id="WP_111634877.1">
    <property type="nucleotide sequence ID" value="NZ_QLLR01000019.1"/>
</dbReference>
<evidence type="ECO:0000256" key="2">
    <source>
        <dbReference type="ARBA" id="ARBA00023125"/>
    </source>
</evidence>
<dbReference type="PANTHER" id="PTHR43280">
    <property type="entry name" value="ARAC-FAMILY TRANSCRIPTIONAL REGULATOR"/>
    <property type="match status" value="1"/>
</dbReference>
<dbReference type="InterPro" id="IPR009057">
    <property type="entry name" value="Homeodomain-like_sf"/>
</dbReference>
<dbReference type="SUPFAM" id="SSF46689">
    <property type="entry name" value="Homeodomain-like"/>
    <property type="match status" value="1"/>
</dbReference>
<gene>
    <name evidence="5" type="ORF">LY11_03462</name>
</gene>
<dbReference type="GO" id="GO:0003700">
    <property type="term" value="F:DNA-binding transcription factor activity"/>
    <property type="evidence" value="ECO:0007669"/>
    <property type="project" value="InterPro"/>
</dbReference>
<accession>A0A327SI56</accession>
<reference evidence="5 6" key="1">
    <citation type="submission" date="2018-06" db="EMBL/GenBank/DDBJ databases">
        <title>Genomic Encyclopedia of Archaeal and Bacterial Type Strains, Phase II (KMG-II): from individual species to whole genera.</title>
        <authorList>
            <person name="Goeker M."/>
        </authorList>
    </citation>
    <scope>NUCLEOTIDE SEQUENCE [LARGE SCALE GENOMIC DNA]</scope>
    <source>
        <strain evidence="5 6">DSM 14825</strain>
    </source>
</reference>
<keyword evidence="1" id="KW-0805">Transcription regulation</keyword>
<dbReference type="OrthoDB" id="2585681at2"/>
<dbReference type="SUPFAM" id="SSF51215">
    <property type="entry name" value="Regulatory protein AraC"/>
    <property type="match status" value="1"/>
</dbReference>
<dbReference type="GO" id="GO:0043565">
    <property type="term" value="F:sequence-specific DNA binding"/>
    <property type="evidence" value="ECO:0007669"/>
    <property type="project" value="InterPro"/>
</dbReference>
<keyword evidence="2 5" id="KW-0238">DNA-binding</keyword>
<organism evidence="5 6">
    <name type="scientific">Pedobacter cryoconitis</name>
    <dbReference type="NCBI Taxonomy" id="188932"/>
    <lineage>
        <taxon>Bacteria</taxon>
        <taxon>Pseudomonadati</taxon>
        <taxon>Bacteroidota</taxon>
        <taxon>Sphingobacteriia</taxon>
        <taxon>Sphingobacteriales</taxon>
        <taxon>Sphingobacteriaceae</taxon>
        <taxon>Pedobacter</taxon>
    </lineage>
</organism>
<evidence type="ECO:0000256" key="1">
    <source>
        <dbReference type="ARBA" id="ARBA00023015"/>
    </source>
</evidence>
<protein>
    <submittedName>
        <fullName evidence="5">AraC-like DNA-binding protein</fullName>
    </submittedName>
</protein>
<proteinExistence type="predicted"/>
<keyword evidence="3" id="KW-0804">Transcription</keyword>
<dbReference type="InterPro" id="IPR037923">
    <property type="entry name" value="HTH-like"/>
</dbReference>
<dbReference type="AlphaFoldDB" id="A0A327SI56"/>
<dbReference type="STRING" id="188932.AY601_0153"/>
<comment type="caution">
    <text evidence="5">The sequence shown here is derived from an EMBL/GenBank/DDBJ whole genome shotgun (WGS) entry which is preliminary data.</text>
</comment>
<evidence type="ECO:0000313" key="6">
    <source>
        <dbReference type="Proteomes" id="UP000249754"/>
    </source>
</evidence>
<dbReference type="EMBL" id="QLLR01000019">
    <property type="protein sequence ID" value="RAJ28142.1"/>
    <property type="molecule type" value="Genomic_DNA"/>
</dbReference>
<dbReference type="SMART" id="SM00342">
    <property type="entry name" value="HTH_ARAC"/>
    <property type="match status" value="1"/>
</dbReference>
<dbReference type="PROSITE" id="PS01124">
    <property type="entry name" value="HTH_ARAC_FAMILY_2"/>
    <property type="match status" value="1"/>
</dbReference>
<dbReference type="PANTHER" id="PTHR43280:SF32">
    <property type="entry name" value="TRANSCRIPTIONAL REGULATORY PROTEIN"/>
    <property type="match status" value="1"/>
</dbReference>
<feature type="domain" description="HTH araC/xylS-type" evidence="4">
    <location>
        <begin position="185"/>
        <end position="283"/>
    </location>
</feature>
<dbReference type="InterPro" id="IPR018060">
    <property type="entry name" value="HTH_AraC"/>
</dbReference>
<evidence type="ECO:0000313" key="5">
    <source>
        <dbReference type="EMBL" id="RAJ28142.1"/>
    </source>
</evidence>